<gene>
    <name evidence="1" type="ORF">DES52_1167</name>
</gene>
<organism evidence="1 2">
    <name type="scientific">Deinococcus yavapaiensis KR-236</name>
    <dbReference type="NCBI Taxonomy" id="694435"/>
    <lineage>
        <taxon>Bacteria</taxon>
        <taxon>Thermotogati</taxon>
        <taxon>Deinococcota</taxon>
        <taxon>Deinococci</taxon>
        <taxon>Deinococcales</taxon>
        <taxon>Deinococcaceae</taxon>
        <taxon>Deinococcus</taxon>
    </lineage>
</organism>
<dbReference type="Gene3D" id="2.30.130.30">
    <property type="entry name" value="Hypothetical protein"/>
    <property type="match status" value="1"/>
</dbReference>
<dbReference type="EMBL" id="QJSX01000016">
    <property type="protein sequence ID" value="PYE50941.1"/>
    <property type="molecule type" value="Genomic_DNA"/>
</dbReference>
<protein>
    <recommendedName>
        <fullName evidence="3">ASCH domain-containing protein</fullName>
    </recommendedName>
</protein>
<dbReference type="AlphaFoldDB" id="A0A318S7D2"/>
<dbReference type="OrthoDB" id="359066at2"/>
<accession>A0A318S7D2</accession>
<evidence type="ECO:0008006" key="3">
    <source>
        <dbReference type="Google" id="ProtNLM"/>
    </source>
</evidence>
<evidence type="ECO:0000313" key="2">
    <source>
        <dbReference type="Proteomes" id="UP000248326"/>
    </source>
</evidence>
<comment type="caution">
    <text evidence="1">The sequence shown here is derived from an EMBL/GenBank/DDBJ whole genome shotgun (WGS) entry which is preliminary data.</text>
</comment>
<dbReference type="RefSeq" id="WP_110888135.1">
    <property type="nucleotide sequence ID" value="NZ_QJSX01000016.1"/>
</dbReference>
<dbReference type="Proteomes" id="UP000248326">
    <property type="component" value="Unassembled WGS sequence"/>
</dbReference>
<keyword evidence="2" id="KW-1185">Reference proteome</keyword>
<sequence length="173" mass="19082">MNAIRGITLRHPWAFCVARLGKDVENRSWRPEQQGGNVGMSLAIHGGALPKGDALEEAVDNARHVDRCILTDDYLNARPNDAKTWLEQRERLTVGDFMTLGIVAVARLTEVRTDSPSVWAVDGQVHWCLSDVVTLPEPVPHRGAQGLWVLTPEALGAVRHLYKQAKTSGVFPT</sequence>
<dbReference type="SUPFAM" id="SSF88697">
    <property type="entry name" value="PUA domain-like"/>
    <property type="match status" value="1"/>
</dbReference>
<evidence type="ECO:0000313" key="1">
    <source>
        <dbReference type="EMBL" id="PYE50941.1"/>
    </source>
</evidence>
<proteinExistence type="predicted"/>
<dbReference type="InterPro" id="IPR015947">
    <property type="entry name" value="PUA-like_sf"/>
</dbReference>
<name>A0A318S7D2_9DEIO</name>
<reference evidence="1 2" key="1">
    <citation type="submission" date="2018-06" db="EMBL/GenBank/DDBJ databases">
        <title>Genomic Encyclopedia of Type Strains, Phase IV (KMG-IV): sequencing the most valuable type-strain genomes for metagenomic binning, comparative biology and taxonomic classification.</title>
        <authorList>
            <person name="Goeker M."/>
        </authorList>
    </citation>
    <scope>NUCLEOTIDE SEQUENCE [LARGE SCALE GENOMIC DNA]</scope>
    <source>
        <strain evidence="1 2">DSM 18048</strain>
    </source>
</reference>